<dbReference type="Proteomes" id="UP000199537">
    <property type="component" value="Unassembled WGS sequence"/>
</dbReference>
<comment type="subcellular location">
    <subcellularLocation>
        <location evidence="1">Cell outer membrane</location>
    </subcellularLocation>
</comment>
<sequence length="529" mass="59797">MLRRYIFLVISFFSLLLYGCDNSLLNVNPHDRYTQNNFWNSAQAANSALTGCYAVLRYAGVYGGTATPLWEETASPNAYSYNNSDGWNSIAEGLQSATTGGIISSRWADCYSGIGRCNYFLSNIDRVSDLDSATRIRMKGEAHFLRALYYFILENYWGSVPLILDPPDPNSQANLPRTPREQVVQQILQDLDSAALVLPLKYGSADLGRATRGAALALKAKVLLFEASPLFNINNDKNKWKLAADAAKLVMDIAPSAGYGLYPDYRSLFLPENENNKEVIFDVQFIYPQEGNSFDLICGQYNSNAPLQDLIDAYEMKNGLPITNPLSGYRPDSPYINRDPRFYATIVYPGEVWMNGSTKVTVTSSWFPITGYAMQKLSVYNSATKPPVRSSDIKDGQSYINYIVIRYADILLMYAEAQNEFSGPDASVYSAINQVRARVGMPNIPLGLSQDSMRTIIRHERRVEFAGEGLYYNDIRRWKIADQVMNAPIYTWKHTLIETRRFNPNRDYWWPIPQTQLDLNSNLQQNPGY</sequence>
<dbReference type="EMBL" id="FPCJ01000001">
    <property type="protein sequence ID" value="SFV27766.1"/>
    <property type="molecule type" value="Genomic_DNA"/>
</dbReference>
<evidence type="ECO:0000259" key="7">
    <source>
        <dbReference type="Pfam" id="PF14322"/>
    </source>
</evidence>
<gene>
    <name evidence="8" type="ORF">SAMN05660895_0183</name>
</gene>
<evidence type="ECO:0000313" key="8">
    <source>
        <dbReference type="EMBL" id="SFV27766.1"/>
    </source>
</evidence>
<reference evidence="9" key="1">
    <citation type="submission" date="2016-10" db="EMBL/GenBank/DDBJ databases">
        <authorList>
            <person name="Varghese N."/>
            <person name="Submissions S."/>
        </authorList>
    </citation>
    <scope>NUCLEOTIDE SEQUENCE [LARGE SCALE GENOMIC DNA]</scope>
    <source>
        <strain evidence="9">DSM 14807</strain>
    </source>
</reference>
<evidence type="ECO:0000256" key="2">
    <source>
        <dbReference type="ARBA" id="ARBA00006275"/>
    </source>
</evidence>
<dbReference type="STRING" id="1393122.SAMN05660895_0183"/>
<accession>A0A1I7MZL4</accession>
<dbReference type="InterPro" id="IPR011990">
    <property type="entry name" value="TPR-like_helical_dom_sf"/>
</dbReference>
<protein>
    <submittedName>
        <fullName evidence="8">Starch-binding associating with outer membrane</fullName>
    </submittedName>
</protein>
<comment type="similarity">
    <text evidence="2">Belongs to the SusD family.</text>
</comment>
<evidence type="ECO:0000256" key="5">
    <source>
        <dbReference type="ARBA" id="ARBA00023237"/>
    </source>
</evidence>
<keyword evidence="4" id="KW-0472">Membrane</keyword>
<dbReference type="AlphaFoldDB" id="A0A1I7MZL4"/>
<evidence type="ECO:0000256" key="3">
    <source>
        <dbReference type="ARBA" id="ARBA00022729"/>
    </source>
</evidence>
<dbReference type="SUPFAM" id="SSF48452">
    <property type="entry name" value="TPR-like"/>
    <property type="match status" value="1"/>
</dbReference>
<keyword evidence="3" id="KW-0732">Signal</keyword>
<dbReference type="InterPro" id="IPR033985">
    <property type="entry name" value="SusD-like_N"/>
</dbReference>
<feature type="domain" description="RagB/SusD" evidence="6">
    <location>
        <begin position="300"/>
        <end position="529"/>
    </location>
</feature>
<dbReference type="Gene3D" id="1.25.40.390">
    <property type="match status" value="1"/>
</dbReference>
<dbReference type="InterPro" id="IPR012944">
    <property type="entry name" value="SusD_RagB_dom"/>
</dbReference>
<name>A0A1I7MZL4_9BACT</name>
<keyword evidence="9" id="KW-1185">Reference proteome</keyword>
<evidence type="ECO:0000259" key="6">
    <source>
        <dbReference type="Pfam" id="PF07980"/>
    </source>
</evidence>
<dbReference type="Pfam" id="PF07980">
    <property type="entry name" value="SusD_RagB"/>
    <property type="match status" value="1"/>
</dbReference>
<keyword evidence="5" id="KW-0998">Cell outer membrane</keyword>
<feature type="domain" description="SusD-like N-terminal" evidence="7">
    <location>
        <begin position="70"/>
        <end position="224"/>
    </location>
</feature>
<evidence type="ECO:0000256" key="4">
    <source>
        <dbReference type="ARBA" id="ARBA00023136"/>
    </source>
</evidence>
<dbReference type="PROSITE" id="PS51257">
    <property type="entry name" value="PROKAR_LIPOPROTEIN"/>
    <property type="match status" value="1"/>
</dbReference>
<dbReference type="RefSeq" id="WP_092456426.1">
    <property type="nucleotide sequence ID" value="NZ_FPCJ01000001.1"/>
</dbReference>
<dbReference type="Pfam" id="PF14322">
    <property type="entry name" value="SusD-like_3"/>
    <property type="match status" value="1"/>
</dbReference>
<dbReference type="OrthoDB" id="5694214at2"/>
<organism evidence="8 9">
    <name type="scientific">Thermoflavifilum thermophilum</name>
    <dbReference type="NCBI Taxonomy" id="1393122"/>
    <lineage>
        <taxon>Bacteria</taxon>
        <taxon>Pseudomonadati</taxon>
        <taxon>Bacteroidota</taxon>
        <taxon>Chitinophagia</taxon>
        <taxon>Chitinophagales</taxon>
        <taxon>Chitinophagaceae</taxon>
        <taxon>Thermoflavifilum</taxon>
    </lineage>
</organism>
<evidence type="ECO:0000256" key="1">
    <source>
        <dbReference type="ARBA" id="ARBA00004442"/>
    </source>
</evidence>
<dbReference type="CDD" id="cd08977">
    <property type="entry name" value="SusD"/>
    <property type="match status" value="1"/>
</dbReference>
<evidence type="ECO:0000313" key="9">
    <source>
        <dbReference type="Proteomes" id="UP000199537"/>
    </source>
</evidence>
<dbReference type="GO" id="GO:0009279">
    <property type="term" value="C:cell outer membrane"/>
    <property type="evidence" value="ECO:0007669"/>
    <property type="project" value="UniProtKB-SubCell"/>
</dbReference>
<proteinExistence type="inferred from homology"/>